<evidence type="ECO:0000313" key="12">
    <source>
        <dbReference type="EMBL" id="TWI77484.1"/>
    </source>
</evidence>
<dbReference type="SMART" id="SM00760">
    <property type="entry name" value="Bac_DnaA_C"/>
    <property type="match status" value="1"/>
</dbReference>
<comment type="subcellular location">
    <subcellularLocation>
        <location evidence="7">Cytoplasm</location>
    </subcellularLocation>
</comment>
<dbReference type="CDD" id="cd00009">
    <property type="entry name" value="AAA"/>
    <property type="match status" value="1"/>
</dbReference>
<comment type="caution">
    <text evidence="12">The sequence shown here is derived from an EMBL/GenBank/DDBJ whole genome shotgun (WGS) entry which is preliminary data.</text>
</comment>
<evidence type="ECO:0000256" key="1">
    <source>
        <dbReference type="ARBA" id="ARBA00022490"/>
    </source>
</evidence>
<dbReference type="PANTHER" id="PTHR30050">
    <property type="entry name" value="CHROMOSOMAL REPLICATION INITIATOR PROTEIN DNAA"/>
    <property type="match status" value="1"/>
</dbReference>
<dbReference type="PANTHER" id="PTHR30050:SF2">
    <property type="entry name" value="CHROMOSOMAL REPLICATION INITIATOR PROTEIN DNAA"/>
    <property type="match status" value="1"/>
</dbReference>
<keyword evidence="5 7" id="KW-0446">Lipid-binding</keyword>
<evidence type="ECO:0000256" key="9">
    <source>
        <dbReference type="RuleBase" id="RU000577"/>
    </source>
</evidence>
<dbReference type="OrthoDB" id="9807019at2"/>
<dbReference type="Pfam" id="PF00308">
    <property type="entry name" value="Bac_DnaA"/>
    <property type="match status" value="1"/>
</dbReference>
<dbReference type="InterPro" id="IPR010921">
    <property type="entry name" value="Trp_repressor/repl_initiator"/>
</dbReference>
<dbReference type="HAMAP" id="MF_00377">
    <property type="entry name" value="DnaA_bact"/>
    <property type="match status" value="1"/>
</dbReference>
<reference evidence="12 13" key="1">
    <citation type="submission" date="2019-07" db="EMBL/GenBank/DDBJ databases">
        <title>Genome sequencing of 100 strains of the haloalkaliphilic chemolithoautotrophic sulfur-oxidizing bacterium Thioalkalivibrio.</title>
        <authorList>
            <person name="Muyzer G."/>
        </authorList>
    </citation>
    <scope>NUCLEOTIDE SEQUENCE [LARGE SCALE GENOMIC DNA]</scope>
    <source>
        <strain evidence="12 13">ASO4-4</strain>
    </source>
</reference>
<evidence type="ECO:0000256" key="2">
    <source>
        <dbReference type="ARBA" id="ARBA00022705"/>
    </source>
</evidence>
<feature type="region of interest" description="Domain I, interacts with DnaA modulators" evidence="7">
    <location>
        <begin position="1"/>
        <end position="84"/>
    </location>
</feature>
<dbReference type="EMBL" id="VLLC01000001">
    <property type="protein sequence ID" value="TWI77484.1"/>
    <property type="molecule type" value="Genomic_DNA"/>
</dbReference>
<keyword evidence="13" id="KW-1185">Reference proteome</keyword>
<dbReference type="GO" id="GO:0008289">
    <property type="term" value="F:lipid binding"/>
    <property type="evidence" value="ECO:0007669"/>
    <property type="project" value="UniProtKB-KW"/>
</dbReference>
<keyword evidence="2 7" id="KW-0235">DNA replication</keyword>
<dbReference type="InterPro" id="IPR038454">
    <property type="entry name" value="DnaA_N_sf"/>
</dbReference>
<feature type="binding site" evidence="7">
    <location>
        <position position="166"/>
    </location>
    <ligand>
        <name>ATP</name>
        <dbReference type="ChEBI" id="CHEBI:30616"/>
    </ligand>
</feature>
<dbReference type="Gene3D" id="3.40.50.300">
    <property type="entry name" value="P-loop containing nucleotide triphosphate hydrolases"/>
    <property type="match status" value="1"/>
</dbReference>
<dbReference type="AlphaFoldDB" id="A0A562S9K8"/>
<evidence type="ECO:0000256" key="3">
    <source>
        <dbReference type="ARBA" id="ARBA00022741"/>
    </source>
</evidence>
<dbReference type="Pfam" id="PF08299">
    <property type="entry name" value="Bac_DnaA_C"/>
    <property type="match status" value="1"/>
</dbReference>
<dbReference type="InterPro" id="IPR020591">
    <property type="entry name" value="Chromosome_initiator_DnaA-like"/>
</dbReference>
<dbReference type="InterPro" id="IPR027417">
    <property type="entry name" value="P-loop_NTPase"/>
</dbReference>
<keyword evidence="1 7" id="KW-0963">Cytoplasm</keyword>
<feature type="binding site" evidence="7">
    <location>
        <position position="165"/>
    </location>
    <ligand>
        <name>ATP</name>
        <dbReference type="ChEBI" id="CHEBI:30616"/>
    </ligand>
</feature>
<feature type="region of interest" description="Domain IV, binds dsDNA" evidence="7">
    <location>
        <begin position="337"/>
        <end position="457"/>
    </location>
</feature>
<dbReference type="RefSeq" id="WP_144681574.1">
    <property type="nucleotide sequence ID" value="NZ_VLLC01000001.1"/>
</dbReference>
<dbReference type="Gene3D" id="1.10.8.60">
    <property type="match status" value="1"/>
</dbReference>
<dbReference type="GO" id="GO:0005886">
    <property type="term" value="C:plasma membrane"/>
    <property type="evidence" value="ECO:0007669"/>
    <property type="project" value="TreeGrafter"/>
</dbReference>
<gene>
    <name evidence="7" type="primary">dnaA</name>
    <name evidence="12" type="ORF">LZ24_00294</name>
</gene>
<dbReference type="InterPro" id="IPR013317">
    <property type="entry name" value="DnaA_dom"/>
</dbReference>
<dbReference type="InterPro" id="IPR001957">
    <property type="entry name" value="Chromosome_initiator_DnaA"/>
</dbReference>
<evidence type="ECO:0000256" key="5">
    <source>
        <dbReference type="ARBA" id="ARBA00023121"/>
    </source>
</evidence>
<organism evidence="12 13">
    <name type="scientific">Desulfobotulus alkaliphilus</name>
    <dbReference type="NCBI Taxonomy" id="622671"/>
    <lineage>
        <taxon>Bacteria</taxon>
        <taxon>Pseudomonadati</taxon>
        <taxon>Thermodesulfobacteriota</taxon>
        <taxon>Desulfobacteria</taxon>
        <taxon>Desulfobacterales</taxon>
        <taxon>Desulfobacteraceae</taxon>
        <taxon>Desulfobotulus</taxon>
    </lineage>
</organism>
<evidence type="ECO:0000256" key="8">
    <source>
        <dbReference type="NCBIfam" id="TIGR00362"/>
    </source>
</evidence>
<dbReference type="Gene3D" id="3.30.300.180">
    <property type="match status" value="1"/>
</dbReference>
<feature type="binding site" evidence="7">
    <location>
        <position position="163"/>
    </location>
    <ligand>
        <name>ATP</name>
        <dbReference type="ChEBI" id="CHEBI:30616"/>
    </ligand>
</feature>
<dbReference type="InterPro" id="IPR013159">
    <property type="entry name" value="DnaA_C"/>
</dbReference>
<sequence>MDATLWDTIKSCIKNHVPAHSYRMWIEPIGLGGCQDNQVELTCANAFSQKRIQEHYGSLIRSEIEKQTGRPLDIRFAVSEKKSTPAPAARIRTARPAVSPMERQMELPQVATRLLSGRMLRKDYTFDRFVVGQNSDFAYSAALSLAAKKGGTLKTLFLSSHTGMGKSHLSQAVGHHILHKSPGERIYYVTAEDFTNEMVGALRSGGMDIFKEKYRTQCDVLLMEDVHFLTGKDRTQQELAMTLDYLFEADKKIIFSGAALPADIPKLNDQLRSRLSSGLVSPIEKPDFQTRLRILKSRCRENSVDMPMRVMEFLAGELEDNVRQLESGLIGVTAKHSLLGTPIDLELAESVVKNIVCRKRQITVEGIKLLVCKEFGVSPEDIISKSRKQNLVRSRQMGIYLCRKYTDQSIQAIGRSFNRYHATAIHAINAVEKGIREKTAVGRQCEVLQKKIESGDL</sequence>
<protein>
    <recommendedName>
        <fullName evidence="7 8">Chromosomal replication initiator protein DnaA</fullName>
    </recommendedName>
</protein>
<evidence type="ECO:0000256" key="4">
    <source>
        <dbReference type="ARBA" id="ARBA00022840"/>
    </source>
</evidence>
<keyword evidence="4 7" id="KW-0067">ATP-binding</keyword>
<comment type="function">
    <text evidence="7 9">Plays an essential role in the initiation and regulation of chromosomal replication. ATP-DnaA binds to the origin of replication (oriC) to initiate formation of the DNA replication initiation complex once per cell cycle. Binds the DnaA box (a 9 base pair repeat at the origin) and separates the double-stranded (ds)DNA. Forms a right-handed helical filament on oriC DNA; dsDNA binds to the exterior of the filament while single-stranded (ss)DNA is stabiized in the filament's interior. The ATP-DnaA-oriC complex binds and stabilizes one strand of the AT-rich DNA unwinding element (DUE), permitting loading of DNA polymerase. After initiation quickly degrades to an ADP-DnaA complex that is not apt for DNA replication. Binds acidic phospholipids.</text>
</comment>
<dbReference type="PRINTS" id="PR00051">
    <property type="entry name" value="DNAA"/>
</dbReference>
<comment type="domain">
    <text evidence="7">Domain I is involved in oligomerization and binding regulators, domain II is flexibile and of varying length in different bacteria, domain III forms the AAA+ region, while domain IV binds dsDNA.</text>
</comment>
<name>A0A562S9K8_9BACT</name>
<evidence type="ECO:0000256" key="7">
    <source>
        <dbReference type="HAMAP-Rule" id="MF_00377"/>
    </source>
</evidence>
<evidence type="ECO:0000259" key="11">
    <source>
        <dbReference type="SMART" id="SM00760"/>
    </source>
</evidence>
<dbReference type="GO" id="GO:0006275">
    <property type="term" value="P:regulation of DNA replication"/>
    <property type="evidence" value="ECO:0007669"/>
    <property type="project" value="UniProtKB-UniRule"/>
</dbReference>
<evidence type="ECO:0000256" key="6">
    <source>
        <dbReference type="ARBA" id="ARBA00023125"/>
    </source>
</evidence>
<dbReference type="GO" id="GO:0003688">
    <property type="term" value="F:DNA replication origin binding"/>
    <property type="evidence" value="ECO:0007669"/>
    <property type="project" value="UniProtKB-UniRule"/>
</dbReference>
<dbReference type="SUPFAM" id="SSF52540">
    <property type="entry name" value="P-loop containing nucleoside triphosphate hydrolases"/>
    <property type="match status" value="1"/>
</dbReference>
<dbReference type="InterPro" id="IPR024633">
    <property type="entry name" value="DnaA_N_dom"/>
</dbReference>
<dbReference type="SUPFAM" id="SSF48295">
    <property type="entry name" value="TrpR-like"/>
    <property type="match status" value="1"/>
</dbReference>
<accession>A0A562S9K8</accession>
<comment type="similarity">
    <text evidence="7 10">Belongs to the DnaA family.</text>
</comment>
<evidence type="ECO:0000256" key="10">
    <source>
        <dbReference type="RuleBase" id="RU004227"/>
    </source>
</evidence>
<comment type="subunit">
    <text evidence="7">Oligomerizes as a right-handed, spiral filament on DNA at oriC.</text>
</comment>
<evidence type="ECO:0000313" key="13">
    <source>
        <dbReference type="Proteomes" id="UP000318307"/>
    </source>
</evidence>
<dbReference type="GO" id="GO:0005524">
    <property type="term" value="F:ATP binding"/>
    <property type="evidence" value="ECO:0007669"/>
    <property type="project" value="UniProtKB-UniRule"/>
</dbReference>
<proteinExistence type="inferred from homology"/>
<feature type="binding site" evidence="7">
    <location>
        <position position="167"/>
    </location>
    <ligand>
        <name>ATP</name>
        <dbReference type="ChEBI" id="CHEBI:30616"/>
    </ligand>
</feature>
<feature type="domain" description="Chromosomal replication initiator DnaA C-terminal" evidence="11">
    <location>
        <begin position="363"/>
        <end position="431"/>
    </location>
</feature>
<dbReference type="Gene3D" id="1.10.1750.10">
    <property type="match status" value="1"/>
</dbReference>
<dbReference type="CDD" id="cd06571">
    <property type="entry name" value="Bac_DnaA_C"/>
    <property type="match status" value="1"/>
</dbReference>
<keyword evidence="3 7" id="KW-0547">Nucleotide-binding</keyword>
<dbReference type="Proteomes" id="UP000318307">
    <property type="component" value="Unassembled WGS sequence"/>
</dbReference>
<dbReference type="NCBIfam" id="TIGR00362">
    <property type="entry name" value="DnaA"/>
    <property type="match status" value="1"/>
</dbReference>
<dbReference type="GO" id="GO:0006270">
    <property type="term" value="P:DNA replication initiation"/>
    <property type="evidence" value="ECO:0007669"/>
    <property type="project" value="UniProtKB-UniRule"/>
</dbReference>
<comment type="caution">
    <text evidence="7">Lacks conserved residue(s) required for the propagation of feature annotation.</text>
</comment>
<dbReference type="GO" id="GO:0005737">
    <property type="term" value="C:cytoplasm"/>
    <property type="evidence" value="ECO:0007669"/>
    <property type="project" value="UniProtKB-SubCell"/>
</dbReference>
<keyword evidence="6 7" id="KW-0238">DNA-binding</keyword>
<dbReference type="Pfam" id="PF11638">
    <property type="entry name" value="DnaA_N"/>
    <property type="match status" value="1"/>
</dbReference>